<reference evidence="2" key="1">
    <citation type="submission" date="2013-10" db="EMBL/GenBank/DDBJ databases">
        <title>Genome sequencing of Onchocerca volvulus.</title>
        <authorList>
            <person name="Cotton J."/>
            <person name="Tsai J."/>
            <person name="Stanley E."/>
            <person name="Tracey A."/>
            <person name="Holroyd N."/>
            <person name="Lustigman S."/>
            <person name="Berriman M."/>
        </authorList>
    </citation>
    <scope>NUCLEOTIDE SEQUENCE</scope>
</reference>
<keyword evidence="2" id="KW-1185">Reference proteome</keyword>
<protein>
    <recommendedName>
        <fullName evidence="3">Lipoprotein</fullName>
    </recommendedName>
</protein>
<evidence type="ECO:0000313" key="1">
    <source>
        <dbReference type="EnsemblMetazoa" id="OVOC6805.1"/>
    </source>
</evidence>
<reference evidence="1" key="2">
    <citation type="submission" date="2022-06" db="UniProtKB">
        <authorList>
            <consortium name="EnsemblMetazoa"/>
        </authorList>
    </citation>
    <scope>IDENTIFICATION</scope>
</reference>
<dbReference type="Proteomes" id="UP000024404">
    <property type="component" value="Unassembled WGS sequence"/>
</dbReference>
<dbReference type="AlphaFoldDB" id="A0A8R1Y0X6"/>
<evidence type="ECO:0008006" key="3">
    <source>
        <dbReference type="Google" id="ProtNLM"/>
    </source>
</evidence>
<organism evidence="1 2">
    <name type="scientific">Onchocerca volvulus</name>
    <dbReference type="NCBI Taxonomy" id="6282"/>
    <lineage>
        <taxon>Eukaryota</taxon>
        <taxon>Metazoa</taxon>
        <taxon>Ecdysozoa</taxon>
        <taxon>Nematoda</taxon>
        <taxon>Chromadorea</taxon>
        <taxon>Rhabditida</taxon>
        <taxon>Spirurina</taxon>
        <taxon>Spiruromorpha</taxon>
        <taxon>Filarioidea</taxon>
        <taxon>Onchocercidae</taxon>
        <taxon>Onchocerca</taxon>
    </lineage>
</organism>
<dbReference type="EnsemblMetazoa" id="OVOC6805.1">
    <property type="protein sequence ID" value="OVOC6805.1"/>
    <property type="gene ID" value="WBGene00243614"/>
</dbReference>
<proteinExistence type="predicted"/>
<dbReference type="PROSITE" id="PS51257">
    <property type="entry name" value="PROKAR_LIPOPROTEIN"/>
    <property type="match status" value="1"/>
</dbReference>
<sequence length="78" mass="9104">MKQIAFAFSLNTYFGFQSCRNFDHILKFKNEQFLYNSKTYLMYDVSPLDGYPNTVMPLTLLDANPYIAVKKLFSVSDK</sequence>
<evidence type="ECO:0000313" key="2">
    <source>
        <dbReference type="Proteomes" id="UP000024404"/>
    </source>
</evidence>
<accession>A0A8R1Y0X6</accession>
<name>A0A8R1Y0X6_ONCVO</name>
<dbReference type="EMBL" id="CMVM020000181">
    <property type="status" value="NOT_ANNOTATED_CDS"/>
    <property type="molecule type" value="Genomic_DNA"/>
</dbReference>